<feature type="transmembrane region" description="Helical" evidence="8">
    <location>
        <begin position="182"/>
        <end position="200"/>
    </location>
</feature>
<evidence type="ECO:0000259" key="9">
    <source>
        <dbReference type="Pfam" id="PF13231"/>
    </source>
</evidence>
<accession>A0ABT0C7G4</accession>
<dbReference type="RefSeq" id="WP_244348855.1">
    <property type="nucleotide sequence ID" value="NZ_JAFIRA010000003.1"/>
</dbReference>
<evidence type="ECO:0000256" key="8">
    <source>
        <dbReference type="SAM" id="Phobius"/>
    </source>
</evidence>
<keyword evidence="7 8" id="KW-0472">Membrane</keyword>
<name>A0ABT0C7G4_THEVL</name>
<dbReference type="PANTHER" id="PTHR33908">
    <property type="entry name" value="MANNOSYLTRANSFERASE YKCB-RELATED"/>
    <property type="match status" value="1"/>
</dbReference>
<feature type="transmembrane region" description="Helical" evidence="8">
    <location>
        <begin position="12"/>
        <end position="31"/>
    </location>
</feature>
<feature type="transmembrane region" description="Helical" evidence="8">
    <location>
        <begin position="287"/>
        <end position="307"/>
    </location>
</feature>
<gene>
    <name evidence="10" type="ORF">JX360_02200</name>
</gene>
<keyword evidence="2" id="KW-1003">Cell membrane</keyword>
<evidence type="ECO:0000256" key="4">
    <source>
        <dbReference type="ARBA" id="ARBA00022679"/>
    </source>
</evidence>
<feature type="transmembrane region" description="Helical" evidence="8">
    <location>
        <begin position="465"/>
        <end position="487"/>
    </location>
</feature>
<feature type="transmembrane region" description="Helical" evidence="8">
    <location>
        <begin position="430"/>
        <end position="453"/>
    </location>
</feature>
<feature type="transmembrane region" description="Helical" evidence="8">
    <location>
        <begin position="244"/>
        <end position="266"/>
    </location>
</feature>
<feature type="domain" description="Glycosyltransferase RgtA/B/C/D-like" evidence="9">
    <location>
        <begin position="142"/>
        <end position="270"/>
    </location>
</feature>
<keyword evidence="3" id="KW-0328">Glycosyltransferase</keyword>
<feature type="transmembrane region" description="Helical" evidence="8">
    <location>
        <begin position="207"/>
        <end position="224"/>
    </location>
</feature>
<comment type="caution">
    <text evidence="10">The sequence shown here is derived from an EMBL/GenBank/DDBJ whole genome shotgun (WGS) entry which is preliminary data.</text>
</comment>
<keyword evidence="5 8" id="KW-0812">Transmembrane</keyword>
<sequence>MTVLDTVISSRRPSVLGAGLGMGLALTLWYGVFGYHVLQIGLWLLALLLVGFYLAQFPAAQPIWDAAQVRWRRELLHLGLLALVFIPIYLYDSANIPFQVNTDEIVITSMSRNASGVRFPDVFGLMPEYFYFPRFMFSLFGGLTRLMGGVTLTHVRMVHASFGVVTILVAYGFFRAFWGSRLALAGAALLGSNHALLGISRMAMRENLIVLVECAALGLILKGVREKNPLLLYLGGVAAGFSLYGYLPGRVVILLGLLFGGMYLLLGREDLKAGDPQAHPFWALAKLTVPAALGFFLMAAPILVATATSPPVSAEYSRQQFLIFPEGRALQQMWVNAATPGEAVWRNILNGLSMFNDPSQHDRGYIYPNYGHAFVDPLTGVLIWLGLGSGLYRIFKRRSQPHDWLCIGSFVFLYLLFSFVITKAPNYTRLLVILPFVTYLTLEGIQVLLRALGDVLERSGSLTQGWLPAVLGLGLVLLIGAWNLAIFGDFVQKGWREGNDVAATGRYVEARKTDPDHHFYLAASASFPYFSWGEPYFWQSWIQFFAGREQSATVFPPEELPTQVLEPPFTLFMNQWVWDQQGSDLQQRFPNGRLERIPAERGLWAFEVVDP</sequence>
<evidence type="ECO:0000256" key="1">
    <source>
        <dbReference type="ARBA" id="ARBA00004651"/>
    </source>
</evidence>
<organism evidence="10 11">
    <name type="scientific">Thermostichus vulcanus str. 'Rupite'</name>
    <dbReference type="NCBI Taxonomy" id="2813851"/>
    <lineage>
        <taxon>Bacteria</taxon>
        <taxon>Bacillati</taxon>
        <taxon>Cyanobacteriota</taxon>
        <taxon>Cyanophyceae</taxon>
        <taxon>Thermostichales</taxon>
        <taxon>Thermostichaceae</taxon>
        <taxon>Thermostichus</taxon>
    </lineage>
</organism>
<dbReference type="Proteomes" id="UP000830835">
    <property type="component" value="Unassembled WGS sequence"/>
</dbReference>
<dbReference type="InterPro" id="IPR038731">
    <property type="entry name" value="RgtA/B/C-like"/>
</dbReference>
<proteinExistence type="predicted"/>
<keyword evidence="4" id="KW-0808">Transferase</keyword>
<feature type="transmembrane region" description="Helical" evidence="8">
    <location>
        <begin position="373"/>
        <end position="392"/>
    </location>
</feature>
<feature type="transmembrane region" description="Helical" evidence="8">
    <location>
        <begin position="37"/>
        <end position="55"/>
    </location>
</feature>
<dbReference type="InterPro" id="IPR050297">
    <property type="entry name" value="LipidA_mod_glycosyltrf_83"/>
</dbReference>
<evidence type="ECO:0000313" key="11">
    <source>
        <dbReference type="Proteomes" id="UP000830835"/>
    </source>
</evidence>
<comment type="subcellular location">
    <subcellularLocation>
        <location evidence="1">Cell membrane</location>
        <topology evidence="1">Multi-pass membrane protein</topology>
    </subcellularLocation>
</comment>
<evidence type="ECO:0000256" key="7">
    <source>
        <dbReference type="ARBA" id="ARBA00023136"/>
    </source>
</evidence>
<protein>
    <submittedName>
        <fullName evidence="10">Glycosyltransferase family 39 protein</fullName>
    </submittedName>
</protein>
<feature type="transmembrane region" description="Helical" evidence="8">
    <location>
        <begin position="158"/>
        <end position="176"/>
    </location>
</feature>
<evidence type="ECO:0000313" key="10">
    <source>
        <dbReference type="EMBL" id="MCJ2541725.1"/>
    </source>
</evidence>
<dbReference type="Pfam" id="PF13231">
    <property type="entry name" value="PMT_2"/>
    <property type="match status" value="1"/>
</dbReference>
<feature type="transmembrane region" description="Helical" evidence="8">
    <location>
        <begin position="75"/>
        <end position="91"/>
    </location>
</feature>
<feature type="transmembrane region" description="Helical" evidence="8">
    <location>
        <begin position="404"/>
        <end position="424"/>
    </location>
</feature>
<evidence type="ECO:0000256" key="6">
    <source>
        <dbReference type="ARBA" id="ARBA00022989"/>
    </source>
</evidence>
<dbReference type="EMBL" id="JAFIRA010000003">
    <property type="protein sequence ID" value="MCJ2541725.1"/>
    <property type="molecule type" value="Genomic_DNA"/>
</dbReference>
<dbReference type="PANTHER" id="PTHR33908:SF11">
    <property type="entry name" value="MEMBRANE PROTEIN"/>
    <property type="match status" value="1"/>
</dbReference>
<evidence type="ECO:0000256" key="5">
    <source>
        <dbReference type="ARBA" id="ARBA00022692"/>
    </source>
</evidence>
<evidence type="ECO:0000256" key="3">
    <source>
        <dbReference type="ARBA" id="ARBA00022676"/>
    </source>
</evidence>
<evidence type="ECO:0000256" key="2">
    <source>
        <dbReference type="ARBA" id="ARBA00022475"/>
    </source>
</evidence>
<reference evidence="10" key="1">
    <citation type="submission" date="2021-02" db="EMBL/GenBank/DDBJ databases">
        <title>The CRISPR/cas machinery reduction and long-range gene transfer in the hot spring cyanobacterium Synechococcus.</title>
        <authorList>
            <person name="Dvorak P."/>
            <person name="Jahodarova E."/>
            <person name="Hasler P."/>
            <person name="Poulickova A."/>
        </authorList>
    </citation>
    <scope>NUCLEOTIDE SEQUENCE</scope>
    <source>
        <strain evidence="10">Rupite</strain>
    </source>
</reference>
<keyword evidence="11" id="KW-1185">Reference proteome</keyword>
<feature type="transmembrane region" description="Helical" evidence="8">
    <location>
        <begin position="129"/>
        <end position="146"/>
    </location>
</feature>
<keyword evidence="6 8" id="KW-1133">Transmembrane helix</keyword>